<keyword evidence="4" id="KW-0564">Palmitate</keyword>
<keyword evidence="4" id="KW-0449">Lipoprotein</keyword>
<dbReference type="SMART" id="SM00564">
    <property type="entry name" value="PQQ"/>
    <property type="match status" value="6"/>
</dbReference>
<dbReference type="InterPro" id="IPR017687">
    <property type="entry name" value="BamB"/>
</dbReference>
<dbReference type="HAMAP" id="MF_00923">
    <property type="entry name" value="OM_assembly_BamB"/>
    <property type="match status" value="1"/>
</dbReference>
<organism evidence="7 8">
    <name type="scientific">Aliidiomarina taiwanensis</name>
    <dbReference type="NCBI Taxonomy" id="946228"/>
    <lineage>
        <taxon>Bacteria</taxon>
        <taxon>Pseudomonadati</taxon>
        <taxon>Pseudomonadota</taxon>
        <taxon>Gammaproteobacteria</taxon>
        <taxon>Alteromonadales</taxon>
        <taxon>Idiomarinaceae</taxon>
        <taxon>Aliidiomarina</taxon>
    </lineage>
</organism>
<evidence type="ECO:0000313" key="8">
    <source>
        <dbReference type="Proteomes" id="UP000286976"/>
    </source>
</evidence>
<comment type="caution">
    <text evidence="7">The sequence shown here is derived from an EMBL/GenBank/DDBJ whole genome shotgun (WGS) entry which is preliminary data.</text>
</comment>
<evidence type="ECO:0000313" key="7">
    <source>
        <dbReference type="EMBL" id="RUO42979.1"/>
    </source>
</evidence>
<evidence type="ECO:0000256" key="3">
    <source>
        <dbReference type="ARBA" id="ARBA00023237"/>
    </source>
</evidence>
<keyword evidence="3 4" id="KW-0998">Cell outer membrane</keyword>
<keyword evidence="2 4" id="KW-0472">Membrane</keyword>
<dbReference type="RefSeq" id="WP_126757195.1">
    <property type="nucleotide sequence ID" value="NZ_PIPQ01000002.1"/>
</dbReference>
<dbReference type="GO" id="GO:0051205">
    <property type="term" value="P:protein insertion into membrane"/>
    <property type="evidence" value="ECO:0007669"/>
    <property type="project" value="UniProtKB-UniRule"/>
</dbReference>
<gene>
    <name evidence="4 7" type="primary">bamB</name>
    <name evidence="7" type="ORF">CWE15_06140</name>
</gene>
<dbReference type="OrthoDB" id="5173551at2"/>
<dbReference type="EMBL" id="PIPQ01000002">
    <property type="protein sequence ID" value="RUO42979.1"/>
    <property type="molecule type" value="Genomic_DNA"/>
</dbReference>
<name>A0A432X7Y3_9GAMM</name>
<reference evidence="7 8" key="1">
    <citation type="journal article" date="2011" name="Front. Microbiol.">
        <title>Genomic signatures of strain selection and enhancement in Bacillus atrophaeus var. globigii, a historical biowarfare simulant.</title>
        <authorList>
            <person name="Gibbons H.S."/>
            <person name="Broomall S.M."/>
            <person name="McNew L.A."/>
            <person name="Daligault H."/>
            <person name="Chapman C."/>
            <person name="Bruce D."/>
            <person name="Karavis M."/>
            <person name="Krepps M."/>
            <person name="McGregor P.A."/>
            <person name="Hong C."/>
            <person name="Park K.H."/>
            <person name="Akmal A."/>
            <person name="Feldman A."/>
            <person name="Lin J.S."/>
            <person name="Chang W.E."/>
            <person name="Higgs B.W."/>
            <person name="Demirev P."/>
            <person name="Lindquist J."/>
            <person name="Liem A."/>
            <person name="Fochler E."/>
            <person name="Read T.D."/>
            <person name="Tapia R."/>
            <person name="Johnson S."/>
            <person name="Bishop-Lilly K.A."/>
            <person name="Detter C."/>
            <person name="Han C."/>
            <person name="Sozhamannan S."/>
            <person name="Rosenzweig C.N."/>
            <person name="Skowronski E.W."/>
        </authorList>
    </citation>
    <scope>NUCLEOTIDE SEQUENCE [LARGE SCALE GENOMIC DNA]</scope>
    <source>
        <strain evidence="7 8">AIT1</strain>
    </source>
</reference>
<dbReference type="InterPro" id="IPR015943">
    <property type="entry name" value="WD40/YVTN_repeat-like_dom_sf"/>
</dbReference>
<dbReference type="Pfam" id="PF13360">
    <property type="entry name" value="PQQ_2"/>
    <property type="match status" value="2"/>
</dbReference>
<evidence type="ECO:0000256" key="1">
    <source>
        <dbReference type="ARBA" id="ARBA00022729"/>
    </source>
</evidence>
<feature type="domain" description="Pyrrolo-quinoline quinone repeat" evidence="6">
    <location>
        <begin position="110"/>
        <end position="320"/>
    </location>
</feature>
<evidence type="ECO:0000259" key="6">
    <source>
        <dbReference type="Pfam" id="PF13360"/>
    </source>
</evidence>
<comment type="subunit">
    <text evidence="4">Part of the Bam complex.</text>
</comment>
<feature type="chain" id="PRO_5019593490" description="Outer membrane protein assembly factor BamB" evidence="5">
    <location>
        <begin position="31"/>
        <end position="398"/>
    </location>
</feature>
<dbReference type="GO" id="GO:0009279">
    <property type="term" value="C:cell outer membrane"/>
    <property type="evidence" value="ECO:0007669"/>
    <property type="project" value="UniProtKB-SubCell"/>
</dbReference>
<comment type="similarity">
    <text evidence="4">Belongs to the BamB family.</text>
</comment>
<evidence type="ECO:0000256" key="4">
    <source>
        <dbReference type="HAMAP-Rule" id="MF_00923"/>
    </source>
</evidence>
<dbReference type="Gene3D" id="2.130.10.10">
    <property type="entry name" value="YVTN repeat-like/Quinoprotein amine dehydrogenase"/>
    <property type="match status" value="1"/>
</dbReference>
<sequence length="398" mass="43244">MNKTFKSMLSVAALALVLAGCSSKSKPNYAALTAFTPSVETEVVWKTRVGLGTEEHYTELQPAYDNGVVYAADRYGLLVAHHADTGKRIWQRDLSGVERWFEHFPRGESARLSAGPVIVGERMYVSSENGIVFALDKNTGETLWEGKVKGEVMTAPTVAEGFVVVHLSNGFIVALNEEDGSQVWSFEDETGLLSLRSVSRPVITSGGVVVGTGTGKLQVLLLESGRLAWEARVAAPQGSSDLERITDVDGTPLVVGSTVYISGYNGQTVALELRSGEVLWKRDQPSASAPKLVRNRLVLVTQESHVVSLNRVSGTELWRNSDLYFRSLTDVTEHAGYLVVGDRFGYVHWLDRNSGELVGRLRLEEGDAIRTAPVVAGEHLLVQSAAGRLYSIKLVGAE</sequence>
<dbReference type="InterPro" id="IPR018391">
    <property type="entry name" value="PQQ_b-propeller_rpt"/>
</dbReference>
<proteinExistence type="inferred from homology"/>
<dbReference type="GO" id="GO:0043165">
    <property type="term" value="P:Gram-negative-bacterium-type cell outer membrane assembly"/>
    <property type="evidence" value="ECO:0007669"/>
    <property type="project" value="UniProtKB-UniRule"/>
</dbReference>
<dbReference type="NCBIfam" id="TIGR03300">
    <property type="entry name" value="assembly_YfgL"/>
    <property type="match status" value="1"/>
</dbReference>
<dbReference type="PANTHER" id="PTHR34512:SF30">
    <property type="entry name" value="OUTER MEMBRANE PROTEIN ASSEMBLY FACTOR BAMB"/>
    <property type="match status" value="1"/>
</dbReference>
<dbReference type="PANTHER" id="PTHR34512">
    <property type="entry name" value="CELL SURFACE PROTEIN"/>
    <property type="match status" value="1"/>
</dbReference>
<dbReference type="SUPFAM" id="SSF50998">
    <property type="entry name" value="Quinoprotein alcohol dehydrogenase-like"/>
    <property type="match status" value="1"/>
</dbReference>
<evidence type="ECO:0000256" key="5">
    <source>
        <dbReference type="SAM" id="SignalP"/>
    </source>
</evidence>
<dbReference type="PROSITE" id="PS51257">
    <property type="entry name" value="PROKAR_LIPOPROTEIN"/>
    <property type="match status" value="1"/>
</dbReference>
<keyword evidence="1 4" id="KW-0732">Signal</keyword>
<feature type="signal peptide" evidence="5">
    <location>
        <begin position="1"/>
        <end position="30"/>
    </location>
</feature>
<comment type="function">
    <text evidence="4">Part of the outer membrane protein assembly complex, which is involved in assembly and insertion of beta-barrel proteins into the outer membrane.</text>
</comment>
<accession>A0A432X7Y3</accession>
<dbReference type="InterPro" id="IPR002372">
    <property type="entry name" value="PQQ_rpt_dom"/>
</dbReference>
<dbReference type="Proteomes" id="UP000286976">
    <property type="component" value="Unassembled WGS sequence"/>
</dbReference>
<feature type="domain" description="Pyrrolo-quinoline quinone repeat" evidence="6">
    <location>
        <begin position="42"/>
        <end position="96"/>
    </location>
</feature>
<keyword evidence="8" id="KW-1185">Reference proteome</keyword>
<dbReference type="InterPro" id="IPR011047">
    <property type="entry name" value="Quinoprotein_ADH-like_sf"/>
</dbReference>
<protein>
    <recommendedName>
        <fullName evidence="4">Outer membrane protein assembly factor BamB</fullName>
    </recommendedName>
</protein>
<dbReference type="AlphaFoldDB" id="A0A432X7Y3"/>
<evidence type="ECO:0000256" key="2">
    <source>
        <dbReference type="ARBA" id="ARBA00023136"/>
    </source>
</evidence>
<comment type="subcellular location">
    <subcellularLocation>
        <location evidence="4">Cell outer membrane</location>
        <topology evidence="4">Lipid-anchor</topology>
    </subcellularLocation>
</comment>